<evidence type="ECO:0000313" key="3">
    <source>
        <dbReference type="Proteomes" id="UP000013520"/>
    </source>
</evidence>
<reference evidence="2 3" key="1">
    <citation type="submission" date="2012-01" db="EMBL/GenBank/DDBJ databases">
        <title>Complete sequence of Desulfotomaculum gibsoniae DSM 7213.</title>
        <authorList>
            <consortium name="US DOE Joint Genome Institute"/>
            <person name="Lucas S."/>
            <person name="Han J."/>
            <person name="Lapidus A."/>
            <person name="Cheng J.-F."/>
            <person name="Goodwin L."/>
            <person name="Pitluck S."/>
            <person name="Peters L."/>
            <person name="Ovchinnikova G."/>
            <person name="Teshima H."/>
            <person name="Detter J.C."/>
            <person name="Han C."/>
            <person name="Tapia R."/>
            <person name="Land M."/>
            <person name="Hauser L."/>
            <person name="Kyrpides N."/>
            <person name="Ivanova N."/>
            <person name="Pagani I."/>
            <person name="Parshina S."/>
            <person name="Plugge C."/>
            <person name="Muyzer G."/>
            <person name="Kuever J."/>
            <person name="Ivanova A."/>
            <person name="Nazina T."/>
            <person name="Klenk H.-P."/>
            <person name="Brambilla E."/>
            <person name="Spring S."/>
            <person name="Stams A.F."/>
            <person name="Woyke T."/>
        </authorList>
    </citation>
    <scope>NUCLEOTIDE SEQUENCE [LARGE SCALE GENOMIC DNA]</scope>
    <source>
        <strain evidence="2 3">DSM 7213</strain>
    </source>
</reference>
<dbReference type="RefSeq" id="WP_006524232.1">
    <property type="nucleotide sequence ID" value="NC_021184.1"/>
</dbReference>
<accession>R4KLZ5</accession>
<proteinExistence type="predicted"/>
<dbReference type="Gene3D" id="2.60.40.1220">
    <property type="match status" value="1"/>
</dbReference>
<organism evidence="2 3">
    <name type="scientific">Desulfoscipio gibsoniae DSM 7213</name>
    <dbReference type="NCBI Taxonomy" id="767817"/>
    <lineage>
        <taxon>Bacteria</taxon>
        <taxon>Bacillati</taxon>
        <taxon>Bacillota</taxon>
        <taxon>Clostridia</taxon>
        <taxon>Eubacteriales</taxon>
        <taxon>Desulfallaceae</taxon>
        <taxon>Desulfoscipio</taxon>
    </lineage>
</organism>
<protein>
    <recommendedName>
        <fullName evidence="4">Ig-like domain-containing protein</fullName>
    </recommendedName>
</protein>
<dbReference type="OrthoDB" id="1789587at2"/>
<gene>
    <name evidence="2" type="ORF">Desgi_4481</name>
</gene>
<dbReference type="HOGENOM" id="CLU_314170_0_0_9"/>
<dbReference type="InterPro" id="IPR014755">
    <property type="entry name" value="Cu-Rt/internalin_Ig-like"/>
</dbReference>
<evidence type="ECO:0000256" key="1">
    <source>
        <dbReference type="ARBA" id="ARBA00022729"/>
    </source>
</evidence>
<dbReference type="STRING" id="767817.Desgi_4481"/>
<dbReference type="EMBL" id="CP003273">
    <property type="protein sequence ID" value="AGL03709.1"/>
    <property type="molecule type" value="Genomic_DNA"/>
</dbReference>
<evidence type="ECO:0008006" key="4">
    <source>
        <dbReference type="Google" id="ProtNLM"/>
    </source>
</evidence>
<dbReference type="eggNOG" id="COG0747">
    <property type="taxonomic scope" value="Bacteria"/>
</dbReference>
<keyword evidence="3" id="KW-1185">Reference proteome</keyword>
<dbReference type="KEGG" id="dgi:Desgi_4481"/>
<dbReference type="Proteomes" id="UP000013520">
    <property type="component" value="Chromosome"/>
</dbReference>
<evidence type="ECO:0000313" key="2">
    <source>
        <dbReference type="EMBL" id="AGL03709.1"/>
    </source>
</evidence>
<dbReference type="AlphaFoldDB" id="R4KLZ5"/>
<keyword evidence="1" id="KW-0732">Signal</keyword>
<sequence length="859" mass="88163">MRVFGVFNIQETRSFSAINANKLAVTFSAPVTDTSKAVFSVKRGTVAEDVKAATWNDDKTVATLEKTSGNFIAGDYTVTVSGLDLEAGKDTATTTVAAETVQSIEIANNALQKSATAPLTIKFTNQYGTESTISASDAKLTITAFDTTANATINQVVGKFQLNAAGATLKDQVVVTVMYGSVKATKTLEVVNTATVSSVTLGAAQLPTGKTMFTPTGTKNVEVTYTAKNTLNEDCKLVTGDVGNGVIFKSSDETILPAANVSVDANNKIIISAFLKAGTVKLTALCPASGESSNIDITINEDTSAPYSITLEKNSASFAAGAITPIYIKATVADKYGTAIATKDLNAADYTVTADNSQVVGATVIFTADAGYEDCVKITPAASAVMGASSVVTITVNASGQKAQVTVTANDAATPTTIDTKKDTTVSNNMLVGATQTLQFDCKDQYGNAAVDSASWSVHYVTTDNTVVSLNKTDDADITTVSVVATALKEGTATVKAQLMKDGVAVAEKAYTFTVAKNDSGTVTYSIGDIPTLYHNAGAAAVDAAAVDAGYAKEIKVTATDASGNTYTVPVSSIVSVATDNAQVVTGLVNGKYYIDTNNVVVADKDVTAKLTVIVNAADTVKTLSKDVTISKDASQAVSVTFKNVTPSVTNAKATTTKDVEEYTVANAAGYNNADQSGAQDVFVWVTDQFGGYSLSGTETTLLAPMDGVTGMATDTVAVAGGAVSVTEVGGDTTFTKDSAKFRVIASSGAYSDYITVTVTDGVLPTVATAITAQIAHGDSAKVTFSEALSAAGKTAVETAIDAAKVSGTLTFTWNAANTELTVANTDGANDTAFAADVTANLTDVAGNVNNAQKVVDLP</sequence>
<name>R4KLZ5_9FIRM</name>